<evidence type="ECO:0000313" key="2">
    <source>
        <dbReference type="EMBL" id="EMA58451.1"/>
    </source>
</evidence>
<dbReference type="AlphaFoldDB" id="M0NKW1"/>
<feature type="transmembrane region" description="Helical" evidence="1">
    <location>
        <begin position="57"/>
        <end position="81"/>
    </location>
</feature>
<protein>
    <submittedName>
        <fullName evidence="2">Uncharacterized protein</fullName>
    </submittedName>
</protein>
<keyword evidence="1" id="KW-0812">Transmembrane</keyword>
<dbReference type="RefSeq" id="WP_008367554.1">
    <property type="nucleotide sequence ID" value="NZ_AOJF01000053.1"/>
</dbReference>
<comment type="caution">
    <text evidence="2">The sequence shown here is derived from an EMBL/GenBank/DDBJ whole genome shotgun (WGS) entry which is preliminary data.</text>
</comment>
<accession>M0NKW1</accession>
<keyword evidence="1" id="KW-0472">Membrane</keyword>
<gene>
    <name evidence="2" type="ORF">C470_12268</name>
</gene>
<evidence type="ECO:0000313" key="3">
    <source>
        <dbReference type="Proteomes" id="UP000011581"/>
    </source>
</evidence>
<dbReference type="EMBL" id="AOJF01000053">
    <property type="protein sequence ID" value="EMA58451.1"/>
    <property type="molecule type" value="Genomic_DNA"/>
</dbReference>
<evidence type="ECO:0000256" key="1">
    <source>
        <dbReference type="SAM" id="Phobius"/>
    </source>
</evidence>
<sequence>MTRTTKSRIAGSALVAAAALIGFVGVVVGDGGNPVEPAVDALNTAETAAALAGQVPYLAAGGVLIGLGVGAVIASGATYWYQNKQIGGRLE</sequence>
<dbReference type="PATRIC" id="fig|1227483.3.peg.2438"/>
<keyword evidence="1" id="KW-1133">Transmembrane helix</keyword>
<organism evidence="2 3">
    <name type="scientific">Halorubrum distributum JCM 13561</name>
    <dbReference type="NCBI Taxonomy" id="1227483"/>
    <lineage>
        <taxon>Archaea</taxon>
        <taxon>Methanobacteriati</taxon>
        <taxon>Methanobacteriota</taxon>
        <taxon>Stenosarchaea group</taxon>
        <taxon>Halobacteria</taxon>
        <taxon>Halobacteriales</taxon>
        <taxon>Haloferacaceae</taxon>
        <taxon>Halorubrum</taxon>
        <taxon>Halorubrum distributum group</taxon>
    </lineage>
</organism>
<proteinExistence type="predicted"/>
<dbReference type="Proteomes" id="UP000011581">
    <property type="component" value="Unassembled WGS sequence"/>
</dbReference>
<reference evidence="2 3" key="1">
    <citation type="journal article" date="2014" name="PLoS Genet.">
        <title>Phylogenetically driven sequencing of extremely halophilic archaea reveals strategies for static and dynamic osmo-response.</title>
        <authorList>
            <person name="Becker E.A."/>
            <person name="Seitzer P.M."/>
            <person name="Tritt A."/>
            <person name="Larsen D."/>
            <person name="Krusor M."/>
            <person name="Yao A.I."/>
            <person name="Wu D."/>
            <person name="Madern D."/>
            <person name="Eisen J.A."/>
            <person name="Darling A.E."/>
            <person name="Facciotti M.T."/>
        </authorList>
    </citation>
    <scope>NUCLEOTIDE SEQUENCE [LARGE SCALE GENOMIC DNA]</scope>
    <source>
        <strain evidence="2 3">JCM 13561</strain>
    </source>
</reference>
<name>M0NKW1_9EURY</name>